<comment type="caution">
    <text evidence="2">The sequence shown here is derived from an EMBL/GenBank/DDBJ whole genome shotgun (WGS) entry which is preliminary data.</text>
</comment>
<feature type="domain" description="Integrase catalytic" evidence="1">
    <location>
        <begin position="15"/>
        <end position="68"/>
    </location>
</feature>
<dbReference type="EMBL" id="JAQQXP010000001">
    <property type="protein sequence ID" value="MDC8829549.1"/>
    <property type="molecule type" value="Genomic_DNA"/>
</dbReference>
<organism evidence="2 3">
    <name type="scientific">Alteromonas gilva</name>
    <dbReference type="NCBI Taxonomy" id="2987522"/>
    <lineage>
        <taxon>Bacteria</taxon>
        <taxon>Pseudomonadati</taxon>
        <taxon>Pseudomonadota</taxon>
        <taxon>Gammaproteobacteria</taxon>
        <taxon>Alteromonadales</taxon>
        <taxon>Alteromonadaceae</taxon>
        <taxon>Alteromonas/Salinimonas group</taxon>
        <taxon>Alteromonas</taxon>
    </lineage>
</organism>
<protein>
    <submittedName>
        <fullName evidence="2">IS3 family transposase</fullName>
    </submittedName>
</protein>
<gene>
    <name evidence="2" type="ORF">OIK42_02120</name>
</gene>
<dbReference type="PANTHER" id="PTHR46889">
    <property type="entry name" value="TRANSPOSASE INSF FOR INSERTION SEQUENCE IS3B-RELATED"/>
    <property type="match status" value="1"/>
</dbReference>
<evidence type="ECO:0000313" key="3">
    <source>
        <dbReference type="Proteomes" id="UP001218788"/>
    </source>
</evidence>
<keyword evidence="3" id="KW-1185">Reference proteome</keyword>
<accession>A0ABT5KXQ7</accession>
<dbReference type="Proteomes" id="UP001218788">
    <property type="component" value="Unassembled WGS sequence"/>
</dbReference>
<dbReference type="InterPro" id="IPR001584">
    <property type="entry name" value="Integrase_cat-core"/>
</dbReference>
<proteinExistence type="predicted"/>
<evidence type="ECO:0000259" key="1">
    <source>
        <dbReference type="Pfam" id="PF13333"/>
    </source>
</evidence>
<reference evidence="2 3" key="1">
    <citation type="submission" date="2022-10" db="EMBL/GenBank/DDBJ databases">
        <title>Alteromonas sp. chi3 Genome sequencing.</title>
        <authorList>
            <person name="Park S."/>
        </authorList>
    </citation>
    <scope>NUCLEOTIDE SEQUENCE [LARGE SCALE GENOMIC DNA]</scope>
    <source>
        <strain evidence="3">chi3</strain>
    </source>
</reference>
<name>A0ABT5KXQ7_9ALTE</name>
<dbReference type="PANTHER" id="PTHR46889:SF4">
    <property type="entry name" value="TRANSPOSASE INSO FOR INSERTION SEQUENCE ELEMENT IS911B-RELATED"/>
    <property type="match status" value="1"/>
</dbReference>
<evidence type="ECO:0000313" key="2">
    <source>
        <dbReference type="EMBL" id="MDC8829549.1"/>
    </source>
</evidence>
<dbReference type="InterPro" id="IPR050900">
    <property type="entry name" value="Transposase_IS3/IS150/IS904"/>
</dbReference>
<dbReference type="Pfam" id="PF13333">
    <property type="entry name" value="rve_2"/>
    <property type="match status" value="1"/>
</dbReference>
<sequence>MSKKGNYHDNAATASFFSLLIKVRVKRKIYPTRALARADIFDYIEGFCNPRRNHGANGVLSSVRYEKQY</sequence>